<feature type="transmembrane region" description="Helical" evidence="9">
    <location>
        <begin position="12"/>
        <end position="36"/>
    </location>
</feature>
<keyword evidence="8" id="KW-0902">Two-component regulatory system</keyword>
<gene>
    <name evidence="11" type="primary">kinE_5</name>
    <name evidence="11" type="ORF">Pmgp_01721</name>
</gene>
<evidence type="ECO:0000256" key="1">
    <source>
        <dbReference type="ARBA" id="ARBA00000085"/>
    </source>
</evidence>
<comment type="caution">
    <text evidence="11">The sequence shown here is derived from an EMBL/GenBank/DDBJ whole genome shotgun (WGS) entry which is preliminary data.</text>
</comment>
<comment type="catalytic activity">
    <reaction evidence="1">
        <text>ATP + protein L-histidine = ADP + protein N-phospho-L-histidine.</text>
        <dbReference type="EC" id="2.7.13.3"/>
    </reaction>
</comment>
<sequence>MKMENDIMNRQGYFYEHLSTMQTLCIFILLLGFIKYKHTFIFYPPNGMHIFFGLLFLIGLGTVLLYNSFSFRDIKIRGSQPQDNSNHSSLIKYVYTIIPFLIALILLFIRGNGLLVESIFILPVLFAATVLGKKASYAMAATCTLVLILNQSEVKVVSLMQSLESNIFLICAMFTVGWFVGGLMDIEAQDRNQVKQSVLSLKEEIDRREQMEKEMARLDRLNLIGEMAAGIGHEIRNPMTTVRGFLQLMQEKERYAQDREFLTLMISELDRANSIISEFLSLAKNKAVDLKEQSLNSIIETLFPLIQADAMVSDKNITIDLEEIPDLFLDEKEIRQLILNLARNGFEAMPAGGELKIRTFTVSEETILAVQDQGKGIDRDILDKIGTPFFTTKDTGTGLGLAVCYSIAARHNAEINVETATTGTTFYVRFKILEPKTDSKTIVQVS</sequence>
<dbReference type="SUPFAM" id="SSF55874">
    <property type="entry name" value="ATPase domain of HSP90 chaperone/DNA topoisomerase II/histidine kinase"/>
    <property type="match status" value="1"/>
</dbReference>
<protein>
    <recommendedName>
        <fullName evidence="2">histidine kinase</fullName>
        <ecNumber evidence="2">2.7.13.3</ecNumber>
    </recommendedName>
</protein>
<dbReference type="PRINTS" id="PR00344">
    <property type="entry name" value="BCTRLSENSOR"/>
</dbReference>
<dbReference type="EC" id="2.7.13.3" evidence="2"/>
<evidence type="ECO:0000256" key="9">
    <source>
        <dbReference type="SAM" id="Phobius"/>
    </source>
</evidence>
<feature type="transmembrane region" description="Helical" evidence="9">
    <location>
        <begin position="115"/>
        <end position="132"/>
    </location>
</feature>
<keyword evidence="12" id="KW-1185">Reference proteome</keyword>
<keyword evidence="9" id="KW-1133">Transmembrane helix</keyword>
<keyword evidence="4 11" id="KW-0808">Transferase</keyword>
<dbReference type="GO" id="GO:0000155">
    <property type="term" value="F:phosphorelay sensor kinase activity"/>
    <property type="evidence" value="ECO:0007669"/>
    <property type="project" value="InterPro"/>
</dbReference>
<dbReference type="InterPro" id="IPR036890">
    <property type="entry name" value="HATPase_C_sf"/>
</dbReference>
<keyword evidence="9" id="KW-0812">Transmembrane</keyword>
<evidence type="ECO:0000256" key="3">
    <source>
        <dbReference type="ARBA" id="ARBA00022553"/>
    </source>
</evidence>
<dbReference type="CDD" id="cd00082">
    <property type="entry name" value="HisKA"/>
    <property type="match status" value="1"/>
</dbReference>
<dbReference type="EMBL" id="QFFZ01000015">
    <property type="protein sequence ID" value="TEB11358.1"/>
    <property type="molecule type" value="Genomic_DNA"/>
</dbReference>
<keyword evidence="3" id="KW-0597">Phosphoprotein</keyword>
<evidence type="ECO:0000313" key="11">
    <source>
        <dbReference type="EMBL" id="TEB11358.1"/>
    </source>
</evidence>
<evidence type="ECO:0000259" key="10">
    <source>
        <dbReference type="PROSITE" id="PS50109"/>
    </source>
</evidence>
<dbReference type="Gene3D" id="3.30.565.10">
    <property type="entry name" value="Histidine kinase-like ATPase, C-terminal domain"/>
    <property type="match status" value="1"/>
</dbReference>
<dbReference type="Pfam" id="PF02518">
    <property type="entry name" value="HATPase_c"/>
    <property type="match status" value="1"/>
</dbReference>
<feature type="transmembrane region" description="Helical" evidence="9">
    <location>
        <begin position="90"/>
        <end position="109"/>
    </location>
</feature>
<reference evidence="11 12" key="1">
    <citation type="journal article" date="2018" name="Environ. Microbiol.">
        <title>Novel energy conservation strategies and behaviour of Pelotomaculum schinkii driving syntrophic propionate catabolism.</title>
        <authorList>
            <person name="Hidalgo-Ahumada C.A.P."/>
            <person name="Nobu M.K."/>
            <person name="Narihiro T."/>
            <person name="Tamaki H."/>
            <person name="Liu W.T."/>
            <person name="Kamagata Y."/>
            <person name="Stams A.J.M."/>
            <person name="Imachi H."/>
            <person name="Sousa D.Z."/>
        </authorList>
    </citation>
    <scope>NUCLEOTIDE SEQUENCE [LARGE SCALE GENOMIC DNA]</scope>
    <source>
        <strain evidence="11 12">MGP</strain>
    </source>
</reference>
<keyword evidence="6 11" id="KW-0418">Kinase</keyword>
<evidence type="ECO:0000256" key="7">
    <source>
        <dbReference type="ARBA" id="ARBA00022840"/>
    </source>
</evidence>
<proteinExistence type="predicted"/>
<dbReference type="PANTHER" id="PTHR43065">
    <property type="entry name" value="SENSOR HISTIDINE KINASE"/>
    <property type="match status" value="1"/>
</dbReference>
<dbReference type="PANTHER" id="PTHR43065:SF46">
    <property type="entry name" value="C4-DICARBOXYLATE TRANSPORT SENSOR PROTEIN DCTB"/>
    <property type="match status" value="1"/>
</dbReference>
<dbReference type="Proteomes" id="UP000297597">
    <property type="component" value="Unassembled WGS sequence"/>
</dbReference>
<evidence type="ECO:0000256" key="6">
    <source>
        <dbReference type="ARBA" id="ARBA00022777"/>
    </source>
</evidence>
<accession>A0A4Y7RQS7</accession>
<dbReference type="InterPro" id="IPR003661">
    <property type="entry name" value="HisK_dim/P_dom"/>
</dbReference>
<organism evidence="11 12">
    <name type="scientific">Pelotomaculum propionicicum</name>
    <dbReference type="NCBI Taxonomy" id="258475"/>
    <lineage>
        <taxon>Bacteria</taxon>
        <taxon>Bacillati</taxon>
        <taxon>Bacillota</taxon>
        <taxon>Clostridia</taxon>
        <taxon>Eubacteriales</taxon>
        <taxon>Desulfotomaculaceae</taxon>
        <taxon>Pelotomaculum</taxon>
    </lineage>
</organism>
<dbReference type="InterPro" id="IPR005467">
    <property type="entry name" value="His_kinase_dom"/>
</dbReference>
<feature type="transmembrane region" description="Helical" evidence="9">
    <location>
        <begin position="166"/>
        <end position="186"/>
    </location>
</feature>
<dbReference type="SMART" id="SM00387">
    <property type="entry name" value="HATPase_c"/>
    <property type="match status" value="1"/>
</dbReference>
<evidence type="ECO:0000313" key="12">
    <source>
        <dbReference type="Proteomes" id="UP000297597"/>
    </source>
</evidence>
<dbReference type="InterPro" id="IPR036097">
    <property type="entry name" value="HisK_dim/P_sf"/>
</dbReference>
<dbReference type="SUPFAM" id="SSF47384">
    <property type="entry name" value="Homodimeric domain of signal transducing histidine kinase"/>
    <property type="match status" value="1"/>
</dbReference>
<dbReference type="SMART" id="SM00388">
    <property type="entry name" value="HisKA"/>
    <property type="match status" value="1"/>
</dbReference>
<name>A0A4Y7RQS7_9FIRM</name>
<dbReference type="GO" id="GO:0005524">
    <property type="term" value="F:ATP binding"/>
    <property type="evidence" value="ECO:0007669"/>
    <property type="project" value="UniProtKB-KW"/>
</dbReference>
<keyword evidence="5" id="KW-0547">Nucleotide-binding</keyword>
<keyword evidence="9" id="KW-0472">Membrane</keyword>
<dbReference type="Gene3D" id="1.10.287.130">
    <property type="match status" value="1"/>
</dbReference>
<evidence type="ECO:0000256" key="5">
    <source>
        <dbReference type="ARBA" id="ARBA00022741"/>
    </source>
</evidence>
<evidence type="ECO:0000256" key="4">
    <source>
        <dbReference type="ARBA" id="ARBA00022679"/>
    </source>
</evidence>
<keyword evidence="7" id="KW-0067">ATP-binding</keyword>
<feature type="transmembrane region" description="Helical" evidence="9">
    <location>
        <begin position="48"/>
        <end position="69"/>
    </location>
</feature>
<evidence type="ECO:0000256" key="2">
    <source>
        <dbReference type="ARBA" id="ARBA00012438"/>
    </source>
</evidence>
<dbReference type="InterPro" id="IPR003594">
    <property type="entry name" value="HATPase_dom"/>
</dbReference>
<feature type="domain" description="Histidine kinase" evidence="10">
    <location>
        <begin position="230"/>
        <end position="434"/>
    </location>
</feature>
<dbReference type="Pfam" id="PF00512">
    <property type="entry name" value="HisKA"/>
    <property type="match status" value="1"/>
</dbReference>
<dbReference type="AlphaFoldDB" id="A0A4Y7RQS7"/>
<dbReference type="InterPro" id="IPR004358">
    <property type="entry name" value="Sig_transdc_His_kin-like_C"/>
</dbReference>
<dbReference type="PROSITE" id="PS50109">
    <property type="entry name" value="HIS_KIN"/>
    <property type="match status" value="1"/>
</dbReference>
<evidence type="ECO:0000256" key="8">
    <source>
        <dbReference type="ARBA" id="ARBA00023012"/>
    </source>
</evidence>